<evidence type="ECO:0000256" key="3">
    <source>
        <dbReference type="ARBA" id="ARBA00023054"/>
    </source>
</evidence>
<protein>
    <submittedName>
        <fullName evidence="4">Myosin-H heavy chain-like</fullName>
    </submittedName>
</protein>
<organism evidence="4 5">
    <name type="scientific">Trifolium medium</name>
    <dbReference type="NCBI Taxonomy" id="97028"/>
    <lineage>
        <taxon>Eukaryota</taxon>
        <taxon>Viridiplantae</taxon>
        <taxon>Streptophyta</taxon>
        <taxon>Embryophyta</taxon>
        <taxon>Tracheophyta</taxon>
        <taxon>Spermatophyta</taxon>
        <taxon>Magnoliopsida</taxon>
        <taxon>eudicotyledons</taxon>
        <taxon>Gunneridae</taxon>
        <taxon>Pentapetalae</taxon>
        <taxon>rosids</taxon>
        <taxon>fabids</taxon>
        <taxon>Fabales</taxon>
        <taxon>Fabaceae</taxon>
        <taxon>Papilionoideae</taxon>
        <taxon>50 kb inversion clade</taxon>
        <taxon>NPAAA clade</taxon>
        <taxon>Hologalegina</taxon>
        <taxon>IRL clade</taxon>
        <taxon>Trifolieae</taxon>
        <taxon>Trifolium</taxon>
    </lineage>
</organism>
<evidence type="ECO:0000313" key="5">
    <source>
        <dbReference type="Proteomes" id="UP000265520"/>
    </source>
</evidence>
<reference evidence="4 5" key="1">
    <citation type="journal article" date="2018" name="Front. Plant Sci.">
        <title>Red Clover (Trifolium pratense) and Zigzag Clover (T. medium) - A Picture of Genomic Similarities and Differences.</title>
        <authorList>
            <person name="Dluhosova J."/>
            <person name="Istvanek J."/>
            <person name="Nedelnik J."/>
            <person name="Repkova J."/>
        </authorList>
    </citation>
    <scope>NUCLEOTIDE SEQUENCE [LARGE SCALE GENOMIC DNA]</scope>
    <source>
        <strain evidence="5">cv. 10/8</strain>
        <tissue evidence="4">Leaf</tissue>
    </source>
</reference>
<keyword evidence="1" id="KW-0677">Repeat</keyword>
<dbReference type="SMART" id="SM00015">
    <property type="entry name" value="IQ"/>
    <property type="match status" value="1"/>
</dbReference>
<dbReference type="Proteomes" id="UP000265520">
    <property type="component" value="Unassembled WGS sequence"/>
</dbReference>
<dbReference type="Gene3D" id="1.20.5.190">
    <property type="match status" value="1"/>
</dbReference>
<evidence type="ECO:0000313" key="4">
    <source>
        <dbReference type="EMBL" id="MCI54647.1"/>
    </source>
</evidence>
<sequence>GMQREASSLLIQRYFRMHIARKAYKDLYASAVSIQTGMRVMAASRELHFRRRTSAAIVIQVGDTLKSVYIR</sequence>
<dbReference type="AlphaFoldDB" id="A0A392T2P4"/>
<name>A0A392T2P4_9FABA</name>
<feature type="non-terminal residue" evidence="4">
    <location>
        <position position="1"/>
    </location>
</feature>
<proteinExistence type="predicted"/>
<evidence type="ECO:0000256" key="1">
    <source>
        <dbReference type="ARBA" id="ARBA00022737"/>
    </source>
</evidence>
<dbReference type="Pfam" id="PF00612">
    <property type="entry name" value="IQ"/>
    <property type="match status" value="1"/>
</dbReference>
<dbReference type="EMBL" id="LXQA010482636">
    <property type="protein sequence ID" value="MCI54647.1"/>
    <property type="molecule type" value="Genomic_DNA"/>
</dbReference>
<comment type="caution">
    <text evidence="4">The sequence shown here is derived from an EMBL/GenBank/DDBJ whole genome shotgun (WGS) entry which is preliminary data.</text>
</comment>
<keyword evidence="2" id="KW-0112">Calmodulin-binding</keyword>
<dbReference type="GO" id="GO:0005516">
    <property type="term" value="F:calmodulin binding"/>
    <property type="evidence" value="ECO:0007669"/>
    <property type="project" value="UniProtKB-KW"/>
</dbReference>
<dbReference type="FunFam" id="1.20.5.190:FF:000001">
    <property type="entry name" value="unconventional myosin-Va"/>
    <property type="match status" value="1"/>
</dbReference>
<dbReference type="InterPro" id="IPR000048">
    <property type="entry name" value="IQ_motif_EF-hand-BS"/>
</dbReference>
<accession>A0A392T2P4</accession>
<dbReference type="PROSITE" id="PS50096">
    <property type="entry name" value="IQ"/>
    <property type="match status" value="1"/>
</dbReference>
<keyword evidence="5" id="KW-1185">Reference proteome</keyword>
<keyword evidence="3" id="KW-0175">Coiled coil</keyword>
<evidence type="ECO:0000256" key="2">
    <source>
        <dbReference type="ARBA" id="ARBA00022860"/>
    </source>
</evidence>